<proteinExistence type="predicted"/>
<protein>
    <submittedName>
        <fullName evidence="1">Uncharacterized protein</fullName>
    </submittedName>
</protein>
<sequence>MGIIETFFGVEQMHSACAVKSRFVSPLMLALVRTAFAGFAVMVVMAKLVDSYHTPLNYIMYLTNLSFYSLTLYLLVS</sequence>
<accession>A0ACC2RDT4</accession>
<reference evidence="1" key="1">
    <citation type="submission" date="2022-04" db="EMBL/GenBank/DDBJ databases">
        <title>Genome of the entomopathogenic fungus Entomophthora muscae.</title>
        <authorList>
            <person name="Elya C."/>
            <person name="Lovett B.R."/>
            <person name="Lee E."/>
            <person name="Macias A.M."/>
            <person name="Hajek A.E."/>
            <person name="De Bivort B.L."/>
            <person name="Kasson M.T."/>
            <person name="De Fine Licht H.H."/>
            <person name="Stajich J.E."/>
        </authorList>
    </citation>
    <scope>NUCLEOTIDE SEQUENCE</scope>
    <source>
        <strain evidence="1">Berkeley</strain>
    </source>
</reference>
<evidence type="ECO:0000313" key="2">
    <source>
        <dbReference type="Proteomes" id="UP001165960"/>
    </source>
</evidence>
<organism evidence="1 2">
    <name type="scientific">Entomophthora muscae</name>
    <dbReference type="NCBI Taxonomy" id="34485"/>
    <lineage>
        <taxon>Eukaryota</taxon>
        <taxon>Fungi</taxon>
        <taxon>Fungi incertae sedis</taxon>
        <taxon>Zoopagomycota</taxon>
        <taxon>Entomophthoromycotina</taxon>
        <taxon>Entomophthoromycetes</taxon>
        <taxon>Entomophthorales</taxon>
        <taxon>Entomophthoraceae</taxon>
        <taxon>Entomophthora</taxon>
    </lineage>
</organism>
<dbReference type="Proteomes" id="UP001165960">
    <property type="component" value="Unassembled WGS sequence"/>
</dbReference>
<dbReference type="EMBL" id="QTSX02007476">
    <property type="protein sequence ID" value="KAJ9048247.1"/>
    <property type="molecule type" value="Genomic_DNA"/>
</dbReference>
<comment type="caution">
    <text evidence="1">The sequence shown here is derived from an EMBL/GenBank/DDBJ whole genome shotgun (WGS) entry which is preliminary data.</text>
</comment>
<gene>
    <name evidence="1" type="ORF">DSO57_1036971</name>
</gene>
<evidence type="ECO:0000313" key="1">
    <source>
        <dbReference type="EMBL" id="KAJ9048247.1"/>
    </source>
</evidence>
<name>A0ACC2RDT4_9FUNG</name>
<keyword evidence="2" id="KW-1185">Reference proteome</keyword>